<dbReference type="Proteomes" id="UP000256645">
    <property type="component" value="Unassembled WGS sequence"/>
</dbReference>
<dbReference type="OrthoDB" id="610462at2759"/>
<accession>A0A3D8SEH2</accession>
<feature type="compositionally biased region" description="Low complexity" evidence="1">
    <location>
        <begin position="213"/>
        <end position="230"/>
    </location>
</feature>
<sequence length="290" mass="30677">MPWVRAGDETGLYHIIIGGLSFCSTPSSVKDFLRSRPDGPIDIDHCEMDSIGGGWVRVKGRDNYAKAYSMPLNTSYLLYNIAEATNRSAPRCLLGWEMHLRSGGKRHGVAYAAREIAIKEPGTAQPATSTSTSIRIRISNLHFRASYAATPATTLTHPLAARSLDQPKRTVAGNAIAFPRIPEPRQQPATYAPAYALPQNVTYPRPPAPPSGPGSAMLASPAASPRVQPAPAAPAAPATPSPRSAQSASAPSPHPARSHAAGAQPRSMTPRVVNGSSSRHSADSSKKPAR</sequence>
<feature type="compositionally biased region" description="Basic and acidic residues" evidence="1">
    <location>
        <begin position="280"/>
        <end position="290"/>
    </location>
</feature>
<feature type="region of interest" description="Disordered" evidence="1">
    <location>
        <begin position="202"/>
        <end position="290"/>
    </location>
</feature>
<comment type="caution">
    <text evidence="2">The sequence shown here is derived from an EMBL/GenBank/DDBJ whole genome shotgun (WGS) entry which is preliminary data.</text>
</comment>
<evidence type="ECO:0000313" key="2">
    <source>
        <dbReference type="EMBL" id="RDW84719.1"/>
    </source>
</evidence>
<dbReference type="EMBL" id="PDLM01000002">
    <property type="protein sequence ID" value="RDW84719.1"/>
    <property type="molecule type" value="Genomic_DNA"/>
</dbReference>
<feature type="compositionally biased region" description="Low complexity" evidence="1">
    <location>
        <begin position="241"/>
        <end position="251"/>
    </location>
</feature>
<reference evidence="2 3" key="1">
    <citation type="journal article" date="2018" name="IMA Fungus">
        <title>IMA Genome-F 9: Draft genome sequence of Annulohypoxylon stygium, Aspergillus mulundensis, Berkeleyomyces basicola (syn. Thielaviopsis basicola), Ceratocystis smalleyi, two Cercospora beticola strains, Coleophoma cylindrospora, Fusarium fracticaudum, Phialophora cf. hyalina, and Morchella septimelata.</title>
        <authorList>
            <person name="Wingfield B.D."/>
            <person name="Bills G.F."/>
            <person name="Dong Y."/>
            <person name="Huang W."/>
            <person name="Nel W.J."/>
            <person name="Swalarsk-Parry B.S."/>
            <person name="Vaghefi N."/>
            <person name="Wilken P.M."/>
            <person name="An Z."/>
            <person name="de Beer Z.W."/>
            <person name="De Vos L."/>
            <person name="Chen L."/>
            <person name="Duong T.A."/>
            <person name="Gao Y."/>
            <person name="Hammerbacher A."/>
            <person name="Kikkert J.R."/>
            <person name="Li Y."/>
            <person name="Li H."/>
            <person name="Li K."/>
            <person name="Li Q."/>
            <person name="Liu X."/>
            <person name="Ma X."/>
            <person name="Naidoo K."/>
            <person name="Pethybridge S.J."/>
            <person name="Sun J."/>
            <person name="Steenkamp E.T."/>
            <person name="van der Nest M.A."/>
            <person name="van Wyk S."/>
            <person name="Wingfield M.J."/>
            <person name="Xiong C."/>
            <person name="Yue Q."/>
            <person name="Zhang X."/>
        </authorList>
    </citation>
    <scope>NUCLEOTIDE SEQUENCE [LARGE SCALE GENOMIC DNA]</scope>
    <source>
        <strain evidence="2 3">BP6252</strain>
    </source>
</reference>
<proteinExistence type="predicted"/>
<feature type="compositionally biased region" description="Pro residues" evidence="1">
    <location>
        <begin position="231"/>
        <end position="240"/>
    </location>
</feature>
<evidence type="ECO:0000313" key="3">
    <source>
        <dbReference type="Proteomes" id="UP000256645"/>
    </source>
</evidence>
<dbReference type="AlphaFoldDB" id="A0A3D8SEH2"/>
<name>A0A3D8SEH2_9HELO</name>
<evidence type="ECO:0000256" key="1">
    <source>
        <dbReference type="SAM" id="MobiDB-lite"/>
    </source>
</evidence>
<gene>
    <name evidence="2" type="ORF">BP6252_02309</name>
</gene>
<keyword evidence="3" id="KW-1185">Reference proteome</keyword>
<protein>
    <submittedName>
        <fullName evidence="2">Uncharacterized protein</fullName>
    </submittedName>
</protein>
<organism evidence="2 3">
    <name type="scientific">Coleophoma cylindrospora</name>
    <dbReference type="NCBI Taxonomy" id="1849047"/>
    <lineage>
        <taxon>Eukaryota</taxon>
        <taxon>Fungi</taxon>
        <taxon>Dikarya</taxon>
        <taxon>Ascomycota</taxon>
        <taxon>Pezizomycotina</taxon>
        <taxon>Leotiomycetes</taxon>
        <taxon>Helotiales</taxon>
        <taxon>Dermateaceae</taxon>
        <taxon>Coleophoma</taxon>
    </lineage>
</organism>